<evidence type="ECO:0000256" key="9">
    <source>
        <dbReference type="PROSITE-ProRule" id="PRU10016"/>
    </source>
</evidence>
<proteinExistence type="inferred from homology"/>
<comment type="subunit">
    <text evidence="1 8">Homodimer.</text>
</comment>
<evidence type="ECO:0000259" key="10">
    <source>
        <dbReference type="Pfam" id="PF00303"/>
    </source>
</evidence>
<dbReference type="PRINTS" id="PR00108">
    <property type="entry name" value="THYMDSNTHASE"/>
</dbReference>
<organism evidence="11 12">
    <name type="scientific">Nocardia terpenica</name>
    <dbReference type="NCBI Taxonomy" id="455432"/>
    <lineage>
        <taxon>Bacteria</taxon>
        <taxon>Bacillati</taxon>
        <taxon>Actinomycetota</taxon>
        <taxon>Actinomycetes</taxon>
        <taxon>Mycobacteriales</taxon>
        <taxon>Nocardiaceae</taxon>
        <taxon>Nocardia</taxon>
    </lineage>
</organism>
<dbReference type="InterPro" id="IPR045097">
    <property type="entry name" value="Thymidate_synth/dCMP_Mease"/>
</dbReference>
<feature type="active site" evidence="9">
    <location>
        <position position="158"/>
    </location>
</feature>
<accession>A0A291RTV1</accession>
<keyword evidence="6 8" id="KW-0545">Nucleotide biosynthesis</keyword>
<feature type="binding site" evidence="8">
    <location>
        <position position="274"/>
    </location>
    <ligand>
        <name>(6R)-5,10-methylene-5,6,7,8-tetrahydrofolate</name>
        <dbReference type="ChEBI" id="CHEBI:15636"/>
    </ligand>
</feature>
<feature type="binding site" description="in other chain" evidence="8">
    <location>
        <position position="33"/>
    </location>
    <ligand>
        <name>dUMP</name>
        <dbReference type="ChEBI" id="CHEBI:246422"/>
        <note>ligand shared between dimeric partners</note>
    </ligand>
</feature>
<evidence type="ECO:0000256" key="8">
    <source>
        <dbReference type="HAMAP-Rule" id="MF_00008"/>
    </source>
</evidence>
<dbReference type="GeneID" id="88362609"/>
<evidence type="ECO:0000313" key="11">
    <source>
        <dbReference type="EMBL" id="ATL70737.1"/>
    </source>
</evidence>
<dbReference type="InterPro" id="IPR023451">
    <property type="entry name" value="Thymidate_synth/dCMP_Mease_dom"/>
</dbReference>
<feature type="binding site" description="in other chain" evidence="8">
    <location>
        <begin position="178"/>
        <end position="181"/>
    </location>
    <ligand>
        <name>dUMP</name>
        <dbReference type="ChEBI" id="CHEBI:246422"/>
        <note>ligand shared between dimeric partners</note>
    </ligand>
</feature>
<dbReference type="GO" id="GO:0006235">
    <property type="term" value="P:dTTP biosynthetic process"/>
    <property type="evidence" value="ECO:0007669"/>
    <property type="project" value="UniProtKB-UniRule"/>
</dbReference>
<dbReference type="UniPathway" id="UPA00575"/>
<dbReference type="HAMAP" id="MF_00008">
    <property type="entry name" value="Thymidy_synth_bact"/>
    <property type="match status" value="1"/>
</dbReference>
<dbReference type="InterPro" id="IPR036926">
    <property type="entry name" value="Thymidate_synth/dCMP_Mease_sf"/>
</dbReference>
<dbReference type="Gene3D" id="3.30.572.10">
    <property type="entry name" value="Thymidylate synthase/dCMP hydroxymethylase domain"/>
    <property type="match status" value="1"/>
</dbReference>
<evidence type="ECO:0000256" key="3">
    <source>
        <dbReference type="ARBA" id="ARBA00022490"/>
    </source>
</evidence>
<dbReference type="FunFam" id="3.30.572.10:FF:000001">
    <property type="entry name" value="Thymidylate synthase"/>
    <property type="match status" value="1"/>
</dbReference>
<dbReference type="RefSeq" id="WP_098697682.1">
    <property type="nucleotide sequence ID" value="NZ_CP023778.1"/>
</dbReference>
<dbReference type="PANTHER" id="PTHR11548:SF9">
    <property type="entry name" value="THYMIDYLATE SYNTHASE"/>
    <property type="match status" value="1"/>
</dbReference>
<dbReference type="EC" id="2.1.1.45" evidence="2 8"/>
<dbReference type="PROSITE" id="PS00091">
    <property type="entry name" value="THYMIDYLATE_SYNTHASE"/>
    <property type="match status" value="1"/>
</dbReference>
<dbReference type="Pfam" id="PF00303">
    <property type="entry name" value="Thymidylat_synt"/>
    <property type="match status" value="1"/>
</dbReference>
<dbReference type="Proteomes" id="UP000221961">
    <property type="component" value="Chromosome"/>
</dbReference>
<feature type="domain" description="Thymidylate synthase/dCMP hydroxymethylase" evidence="10">
    <location>
        <begin position="15"/>
        <end position="275"/>
    </location>
</feature>
<reference evidence="11 12" key="1">
    <citation type="submission" date="2017-10" db="EMBL/GenBank/DDBJ databases">
        <title>Comparative genomics between pathogenic Norcardia.</title>
        <authorList>
            <person name="Zeng L."/>
        </authorList>
    </citation>
    <scope>NUCLEOTIDE SEQUENCE [LARGE SCALE GENOMIC DNA]</scope>
    <source>
        <strain evidence="11 12">NC_YFY_NT001</strain>
    </source>
</reference>
<feature type="binding site" evidence="8">
    <location>
        <begin position="138"/>
        <end position="139"/>
    </location>
    <ligand>
        <name>dUMP</name>
        <dbReference type="ChEBI" id="CHEBI:246422"/>
        <note>ligand shared between dimeric partners</note>
    </ligand>
</feature>
<keyword evidence="4 8" id="KW-0489">Methyltransferase</keyword>
<dbReference type="GO" id="GO:0005829">
    <property type="term" value="C:cytosol"/>
    <property type="evidence" value="ECO:0007669"/>
    <property type="project" value="TreeGrafter"/>
</dbReference>
<evidence type="ECO:0000256" key="4">
    <source>
        <dbReference type="ARBA" id="ARBA00022603"/>
    </source>
</evidence>
<evidence type="ECO:0000256" key="6">
    <source>
        <dbReference type="ARBA" id="ARBA00022727"/>
    </source>
</evidence>
<dbReference type="InterPro" id="IPR000398">
    <property type="entry name" value="Thymidylate_synthase"/>
</dbReference>
<evidence type="ECO:0000256" key="1">
    <source>
        <dbReference type="ARBA" id="ARBA00011738"/>
    </source>
</evidence>
<comment type="catalytic activity">
    <reaction evidence="7 8">
        <text>dUMP + (6R)-5,10-methylene-5,6,7,8-tetrahydrofolate = 7,8-dihydrofolate + dTMP</text>
        <dbReference type="Rhea" id="RHEA:12104"/>
        <dbReference type="ChEBI" id="CHEBI:15636"/>
        <dbReference type="ChEBI" id="CHEBI:57451"/>
        <dbReference type="ChEBI" id="CHEBI:63528"/>
        <dbReference type="ChEBI" id="CHEBI:246422"/>
        <dbReference type="EC" id="2.1.1.45"/>
    </reaction>
</comment>
<sequence length="275" mass="31300">MTGVGSHPAPTIDTQYEDLLRRVLKDGTPKSDRTGTGTRSLFGYQLRYDLAAGFPLVTTKKVHLKSIVYELLWFLRGDSNVEWLHEHGVTIWDEWADHNGELGPVYGVQWRSWPTPDGTHIDQIAQVLHTLRNNPDSRRMLVSAWNVADLDRMALAPCHALFQFYVADGKLSCQLYQRSADLFLGVPFNIASYALLTHMVAQQTELAPGEFIWTGGDCHIYDNHVQQVREQLTREPYPFPQLRLHPAPTLFDYSYEHVEIVGYQHHPAIKAPVAV</sequence>
<dbReference type="SUPFAM" id="SSF55831">
    <property type="entry name" value="Thymidylate synthase/dCMP hydroxymethylase"/>
    <property type="match status" value="1"/>
</dbReference>
<dbReference type="KEGG" id="ntp:CRH09_35715"/>
<feature type="binding site" evidence="8">
    <location>
        <position position="181"/>
    </location>
    <ligand>
        <name>(6R)-5,10-methylene-5,6,7,8-tetrahydrofolate</name>
        <dbReference type="ChEBI" id="CHEBI:15636"/>
    </ligand>
</feature>
<evidence type="ECO:0000256" key="7">
    <source>
        <dbReference type="ARBA" id="ARBA00047344"/>
    </source>
</evidence>
<dbReference type="GO" id="GO:0006231">
    <property type="term" value="P:dTMP biosynthetic process"/>
    <property type="evidence" value="ECO:0007669"/>
    <property type="project" value="UniProtKB-UniRule"/>
</dbReference>
<feature type="binding site" evidence="8">
    <location>
        <position position="63"/>
    </location>
    <ligand>
        <name>(6R)-5,10-methylene-5,6,7,8-tetrahydrofolate</name>
        <dbReference type="ChEBI" id="CHEBI:15636"/>
    </ligand>
</feature>
<dbReference type="NCBIfam" id="TIGR03284">
    <property type="entry name" value="thym_sym"/>
    <property type="match status" value="2"/>
</dbReference>
<dbReference type="PANTHER" id="PTHR11548">
    <property type="entry name" value="THYMIDYLATE SYNTHASE 1"/>
    <property type="match status" value="1"/>
</dbReference>
<name>A0A291RTV1_9NOCA</name>
<dbReference type="InterPro" id="IPR020940">
    <property type="entry name" value="Thymidylate_synthase_AS"/>
</dbReference>
<comment type="similarity">
    <text evidence="8">Belongs to the thymidylate synthase family. Bacterial-type ThyA subfamily.</text>
</comment>
<evidence type="ECO:0000313" key="12">
    <source>
        <dbReference type="Proteomes" id="UP000221961"/>
    </source>
</evidence>
<dbReference type="NCBIfam" id="NF002497">
    <property type="entry name" value="PRK01827.1-3"/>
    <property type="match status" value="1"/>
</dbReference>
<dbReference type="CDD" id="cd00351">
    <property type="entry name" value="TS_Pyrimidine_HMase"/>
    <property type="match status" value="1"/>
</dbReference>
<dbReference type="NCBIfam" id="NF002499">
    <property type="entry name" value="PRK01827.1-5"/>
    <property type="match status" value="1"/>
</dbReference>
<dbReference type="GO" id="GO:0032259">
    <property type="term" value="P:methylation"/>
    <property type="evidence" value="ECO:0007669"/>
    <property type="project" value="UniProtKB-KW"/>
</dbReference>
<feature type="active site" description="Nucleophile" evidence="8">
    <location>
        <position position="158"/>
    </location>
</feature>
<dbReference type="EMBL" id="CP023778">
    <property type="protein sequence ID" value="ATL70737.1"/>
    <property type="molecule type" value="Genomic_DNA"/>
</dbReference>
<keyword evidence="5 8" id="KW-0808">Transferase</keyword>
<comment type="function">
    <text evidence="8">Catalyzes the reductive methylation of 2'-deoxyuridine-5'-monophosphate (dUMP) to 2'-deoxythymidine-5'-monophosphate (dTMP) while utilizing 5,10-methylenetetrahydrofolate (mTHF) as the methyl donor and reductant in the reaction, yielding dihydrofolate (DHF) as a by-product. This enzymatic reaction provides an intracellular de novo source of dTMP, an essential precursor for DNA biosynthesis.</text>
</comment>
<evidence type="ECO:0000256" key="5">
    <source>
        <dbReference type="ARBA" id="ARBA00022679"/>
    </source>
</evidence>
<feature type="binding site" description="in other chain" evidence="8">
    <location>
        <position position="189"/>
    </location>
    <ligand>
        <name>dUMP</name>
        <dbReference type="ChEBI" id="CHEBI:246422"/>
        <note>ligand shared between dimeric partners</note>
    </ligand>
</feature>
<feature type="binding site" description="in other chain" evidence="8">
    <location>
        <begin position="219"/>
        <end position="221"/>
    </location>
    <ligand>
        <name>dUMP</name>
        <dbReference type="ChEBI" id="CHEBI:246422"/>
        <note>ligand shared between dimeric partners</note>
    </ligand>
</feature>
<keyword evidence="3 8" id="KW-0963">Cytoplasm</keyword>
<evidence type="ECO:0000256" key="2">
    <source>
        <dbReference type="ARBA" id="ARBA00011947"/>
    </source>
</evidence>
<dbReference type="GO" id="GO:0004799">
    <property type="term" value="F:thymidylate synthase activity"/>
    <property type="evidence" value="ECO:0007669"/>
    <property type="project" value="UniProtKB-UniRule"/>
</dbReference>
<comment type="pathway">
    <text evidence="8">Pyrimidine metabolism; dTTP biosynthesis.</text>
</comment>
<protein>
    <recommendedName>
        <fullName evidence="2 8">Thymidylate synthase</fullName>
        <shortName evidence="8">TS</shortName>
        <shortName evidence="8">TSase</shortName>
        <ecNumber evidence="2 8">2.1.1.45</ecNumber>
    </recommendedName>
</protein>
<comment type="subcellular location">
    <subcellularLocation>
        <location evidence="8">Cytoplasm</location>
    </subcellularLocation>
</comment>
<gene>
    <name evidence="8" type="primary">thyA</name>
    <name evidence="11" type="ORF">CRH09_35715</name>
</gene>
<dbReference type="AlphaFoldDB" id="A0A291RTV1"/>